<gene>
    <name evidence="1" type="ORF">CYNAS_LOCUS12518</name>
</gene>
<dbReference type="InterPro" id="IPR006439">
    <property type="entry name" value="HAD-SF_hydro_IA"/>
</dbReference>
<dbReference type="AlphaFoldDB" id="A0AA36GY52"/>
<keyword evidence="2" id="KW-1185">Reference proteome</keyword>
<accession>A0AA36GY52</accession>
<dbReference type="SUPFAM" id="SSF56784">
    <property type="entry name" value="HAD-like"/>
    <property type="match status" value="1"/>
</dbReference>
<dbReference type="Gene3D" id="1.10.150.240">
    <property type="entry name" value="Putative phosphatase, domain 2"/>
    <property type="match status" value="1"/>
</dbReference>
<dbReference type="InterPro" id="IPR023214">
    <property type="entry name" value="HAD_sf"/>
</dbReference>
<reference evidence="1" key="1">
    <citation type="submission" date="2023-07" db="EMBL/GenBank/DDBJ databases">
        <authorList>
            <consortium name="CYATHOMIX"/>
        </authorList>
    </citation>
    <scope>NUCLEOTIDE SEQUENCE</scope>
    <source>
        <strain evidence="1">N/A</strain>
    </source>
</reference>
<sequence>MAVTHVIFDFDGLLVDTESCYIIANQILFRKFGLEFTDEHNSIIMGRKETEGFPDLIKAAGLADKITWNDYLAQFDAELLNLFPTCKAMPGAVKLVRHLTKKGIPTAICSGSRIETWPARREPHKEWLDLIPIKFFCGKYPNIRGKPHPDPFLETMKRFPVQPSEPSKVLVFEDSPNGGRSAKAAGMKCIMVPSEANRKEALAIGVTQVLHSLEEFQPEQYSLPPYD</sequence>
<evidence type="ECO:0000313" key="2">
    <source>
        <dbReference type="Proteomes" id="UP001176961"/>
    </source>
</evidence>
<dbReference type="Pfam" id="PF13419">
    <property type="entry name" value="HAD_2"/>
    <property type="match status" value="1"/>
</dbReference>
<protein>
    <submittedName>
        <fullName evidence="1">Uncharacterized protein</fullName>
    </submittedName>
</protein>
<dbReference type="SFLD" id="SFLDS00003">
    <property type="entry name" value="Haloacid_Dehalogenase"/>
    <property type="match status" value="1"/>
</dbReference>
<dbReference type="PANTHER" id="PTHR18901:SF38">
    <property type="entry name" value="PSEUDOURIDINE-5'-PHOSPHATASE"/>
    <property type="match status" value="1"/>
</dbReference>
<dbReference type="InterPro" id="IPR036412">
    <property type="entry name" value="HAD-like_sf"/>
</dbReference>
<proteinExistence type="predicted"/>
<dbReference type="PANTHER" id="PTHR18901">
    <property type="entry name" value="2-DEOXYGLUCOSE-6-PHOSPHATE PHOSPHATASE 2"/>
    <property type="match status" value="1"/>
</dbReference>
<dbReference type="InterPro" id="IPR041492">
    <property type="entry name" value="HAD_2"/>
</dbReference>
<organism evidence="1 2">
    <name type="scientific">Cylicocyclus nassatus</name>
    <name type="common">Nematode worm</name>
    <dbReference type="NCBI Taxonomy" id="53992"/>
    <lineage>
        <taxon>Eukaryota</taxon>
        <taxon>Metazoa</taxon>
        <taxon>Ecdysozoa</taxon>
        <taxon>Nematoda</taxon>
        <taxon>Chromadorea</taxon>
        <taxon>Rhabditida</taxon>
        <taxon>Rhabditina</taxon>
        <taxon>Rhabditomorpha</taxon>
        <taxon>Strongyloidea</taxon>
        <taxon>Strongylidae</taxon>
        <taxon>Cylicocyclus</taxon>
    </lineage>
</organism>
<dbReference type="SFLD" id="SFLDG01129">
    <property type="entry name" value="C1.5:_HAD__Beta-PGM__Phosphata"/>
    <property type="match status" value="1"/>
</dbReference>
<dbReference type="Proteomes" id="UP001176961">
    <property type="component" value="Unassembled WGS sequence"/>
</dbReference>
<name>A0AA36GY52_CYLNA</name>
<dbReference type="EMBL" id="CATQJL010000223">
    <property type="protein sequence ID" value="CAJ0600535.1"/>
    <property type="molecule type" value="Genomic_DNA"/>
</dbReference>
<dbReference type="InterPro" id="IPR023198">
    <property type="entry name" value="PGP-like_dom2"/>
</dbReference>
<dbReference type="Gene3D" id="3.40.50.1000">
    <property type="entry name" value="HAD superfamily/HAD-like"/>
    <property type="match status" value="1"/>
</dbReference>
<dbReference type="GO" id="GO:0016791">
    <property type="term" value="F:phosphatase activity"/>
    <property type="evidence" value="ECO:0007669"/>
    <property type="project" value="TreeGrafter"/>
</dbReference>
<dbReference type="NCBIfam" id="TIGR01509">
    <property type="entry name" value="HAD-SF-IA-v3"/>
    <property type="match status" value="1"/>
</dbReference>
<evidence type="ECO:0000313" key="1">
    <source>
        <dbReference type="EMBL" id="CAJ0600535.1"/>
    </source>
</evidence>
<comment type="caution">
    <text evidence="1">The sequence shown here is derived from an EMBL/GenBank/DDBJ whole genome shotgun (WGS) entry which is preliminary data.</text>
</comment>